<dbReference type="PANTHER" id="PTHR39444:SF3">
    <property type="entry name" value="SITE-SPECIFIC DNA-METHYLTRANSFERASE (ADENINE-SPECIFIC)"/>
    <property type="match status" value="1"/>
</dbReference>
<comment type="caution">
    <text evidence="2">The sequence shown here is derived from an EMBL/GenBank/DDBJ whole genome shotgun (WGS) entry which is preliminary data.</text>
</comment>
<dbReference type="GO" id="GO:0032259">
    <property type="term" value="P:methylation"/>
    <property type="evidence" value="ECO:0007669"/>
    <property type="project" value="InterPro"/>
</dbReference>
<feature type="region of interest" description="Disordered" evidence="1">
    <location>
        <begin position="212"/>
        <end position="289"/>
    </location>
</feature>
<dbReference type="EMBL" id="BRXY01000073">
    <property type="protein sequence ID" value="GMH61675.1"/>
    <property type="molecule type" value="Genomic_DNA"/>
</dbReference>
<dbReference type="GO" id="GO:0008168">
    <property type="term" value="F:methyltransferase activity"/>
    <property type="evidence" value="ECO:0007669"/>
    <property type="project" value="InterPro"/>
</dbReference>
<proteinExistence type="predicted"/>
<reference evidence="3" key="1">
    <citation type="journal article" date="2023" name="Commun. Biol.">
        <title>Genome analysis of Parmales, the sister group of diatoms, reveals the evolutionary specialization of diatoms from phago-mixotrophs to photoautotrophs.</title>
        <authorList>
            <person name="Ban H."/>
            <person name="Sato S."/>
            <person name="Yoshikawa S."/>
            <person name="Yamada K."/>
            <person name="Nakamura Y."/>
            <person name="Ichinomiya M."/>
            <person name="Sato N."/>
            <person name="Blanc-Mathieu R."/>
            <person name="Endo H."/>
            <person name="Kuwata A."/>
            <person name="Ogata H."/>
        </authorList>
    </citation>
    <scope>NUCLEOTIDE SEQUENCE [LARGE SCALE GENOMIC DNA]</scope>
    <source>
        <strain evidence="3">NIES 3701</strain>
    </source>
</reference>
<evidence type="ECO:0000313" key="3">
    <source>
        <dbReference type="Proteomes" id="UP001165085"/>
    </source>
</evidence>
<dbReference type="OrthoDB" id="203687at2759"/>
<dbReference type="PANTHER" id="PTHR39444">
    <property type="entry name" value="SITE-SPECIFIC DNA-METHYLTRANSFERASE (ADENINE-SPECIFIC)"/>
    <property type="match status" value="1"/>
</dbReference>
<feature type="compositionally biased region" description="Basic and acidic residues" evidence="1">
    <location>
        <begin position="245"/>
        <end position="266"/>
    </location>
</feature>
<dbReference type="PROSITE" id="PS00092">
    <property type="entry name" value="N6_MTASE"/>
    <property type="match status" value="1"/>
</dbReference>
<evidence type="ECO:0000256" key="1">
    <source>
        <dbReference type="SAM" id="MobiDB-lite"/>
    </source>
</evidence>
<protein>
    <submittedName>
        <fullName evidence="2">Uncharacterized protein</fullName>
    </submittedName>
</protein>
<name>A0A9W7A5E5_9STRA</name>
<evidence type="ECO:0000313" key="2">
    <source>
        <dbReference type="EMBL" id="GMH61675.1"/>
    </source>
</evidence>
<dbReference type="Proteomes" id="UP001165085">
    <property type="component" value="Unassembled WGS sequence"/>
</dbReference>
<dbReference type="InterPro" id="IPR002052">
    <property type="entry name" value="DNA_methylase_N6_adenine_CS"/>
</dbReference>
<keyword evidence="3" id="KW-1185">Reference proteome</keyword>
<dbReference type="GO" id="GO:0003676">
    <property type="term" value="F:nucleic acid binding"/>
    <property type="evidence" value="ECO:0007669"/>
    <property type="project" value="InterPro"/>
</dbReference>
<dbReference type="AlphaFoldDB" id="A0A9W7A5E5"/>
<sequence length="289" mass="33357">MSTKACKPPSKPCVPFKHDFNDSFETPFLAYTHLLPIINHLKTLPTLQPDNLTVYDPYYCQGSASHRISQCYSCICINENRDFYADLNGISWPDHDYVVTNPPYSEDHKARCLEAVREKLGTRYGYAVLMPEYVKEKSYYREGVAGGEGREWVDFIVKPEVSYDYDHFEGKGFQRSPFKSAWFCRVRAEDWAAVEGNYVGVEGVTILRGDERAKKRKGPKKRKRKNGESETEKALGGYGRNVRANNEKQRKEAEEKKKRAEQKNEKAGNSGQPNSKYRDEHGKRTKKRF</sequence>
<feature type="compositionally biased region" description="Basic residues" evidence="1">
    <location>
        <begin position="214"/>
        <end position="225"/>
    </location>
</feature>
<gene>
    <name evidence="2" type="ORF">TrST_g12995</name>
</gene>
<accession>A0A9W7A5E5</accession>
<organism evidence="2 3">
    <name type="scientific">Triparma strigata</name>
    <dbReference type="NCBI Taxonomy" id="1606541"/>
    <lineage>
        <taxon>Eukaryota</taxon>
        <taxon>Sar</taxon>
        <taxon>Stramenopiles</taxon>
        <taxon>Ochrophyta</taxon>
        <taxon>Bolidophyceae</taxon>
        <taxon>Parmales</taxon>
        <taxon>Triparmaceae</taxon>
        <taxon>Triparma</taxon>
    </lineage>
</organism>